<evidence type="ECO:0000313" key="1">
    <source>
        <dbReference type="EMBL" id="MFK7004815.1"/>
    </source>
</evidence>
<sequence>MNTDFTKNQKGAFLKPLYLRFTDRTPINGKKIERFNKPALIQNKQPFIKIYSGGSATSFGGVKINGE</sequence>
<evidence type="ECO:0000313" key="2">
    <source>
        <dbReference type="Proteomes" id="UP001621713"/>
    </source>
</evidence>
<protein>
    <submittedName>
        <fullName evidence="1">Uncharacterized protein</fullName>
    </submittedName>
</protein>
<dbReference type="RefSeq" id="WP_088467017.1">
    <property type="nucleotide sequence ID" value="NZ_CP097867.1"/>
</dbReference>
<accession>A0ABW8PJQ0</accession>
<gene>
    <name evidence="1" type="ORF">V3467_13315</name>
</gene>
<reference evidence="1 2" key="1">
    <citation type="submission" date="2024-02" db="EMBL/GenBank/DDBJ databases">
        <title>Comparative Genomic Analysis of Flavobacterium Species Causing Columnaris Disease of Freshwater Fish in Thailand: Insights into Virulence and Resistance Mechanisms.</title>
        <authorList>
            <person name="Nguyen D."/>
            <person name="Chokmangmeepisarn P."/>
            <person name="Khianchaikhan K."/>
            <person name="Morishita M."/>
            <person name="Bunnoy A."/>
            <person name="Rodkhum C."/>
        </authorList>
    </citation>
    <scope>NUCLEOTIDE SEQUENCE [LARGE SCALE GENOMIC DNA]</scope>
    <source>
        <strain evidence="1 2">PCBSB2203</strain>
    </source>
</reference>
<proteinExistence type="predicted"/>
<name>A0ABW8PJQ0_9FLAO</name>
<comment type="caution">
    <text evidence="1">The sequence shown here is derived from an EMBL/GenBank/DDBJ whole genome shotgun (WGS) entry which is preliminary data.</text>
</comment>
<dbReference type="EMBL" id="JAZHOJ010000047">
    <property type="protein sequence ID" value="MFK7004815.1"/>
    <property type="molecule type" value="Genomic_DNA"/>
</dbReference>
<dbReference type="Proteomes" id="UP001621713">
    <property type="component" value="Unassembled WGS sequence"/>
</dbReference>
<organism evidence="1 2">
    <name type="scientific">Flavobacterium covae</name>
    <dbReference type="NCBI Taxonomy" id="2906076"/>
    <lineage>
        <taxon>Bacteria</taxon>
        <taxon>Pseudomonadati</taxon>
        <taxon>Bacteroidota</taxon>
        <taxon>Flavobacteriia</taxon>
        <taxon>Flavobacteriales</taxon>
        <taxon>Flavobacteriaceae</taxon>
        <taxon>Flavobacterium</taxon>
    </lineage>
</organism>
<keyword evidence="2" id="KW-1185">Reference proteome</keyword>